<keyword evidence="2" id="KW-1185">Reference proteome</keyword>
<name>A0AAW3MV55_9BURK</name>
<organism evidence="1 2">
    <name type="scientific">Burkholderia ubonensis</name>
    <dbReference type="NCBI Taxonomy" id="101571"/>
    <lineage>
        <taxon>Bacteria</taxon>
        <taxon>Pseudomonadati</taxon>
        <taxon>Pseudomonadota</taxon>
        <taxon>Betaproteobacteria</taxon>
        <taxon>Burkholderiales</taxon>
        <taxon>Burkholderiaceae</taxon>
        <taxon>Burkholderia</taxon>
        <taxon>Burkholderia cepacia complex</taxon>
    </lineage>
</organism>
<evidence type="ECO:0000313" key="1">
    <source>
        <dbReference type="EMBL" id="KVP97813.1"/>
    </source>
</evidence>
<accession>A0AAW3MV55</accession>
<dbReference type="EMBL" id="LPBJ01000047">
    <property type="protein sequence ID" value="KVP97813.1"/>
    <property type="molecule type" value="Genomic_DNA"/>
</dbReference>
<sequence length="110" mass="12118">MSELSNQLSGFEPEAVHYLGDEAEKEFQSCMECAYAHGATGGVYGYSWAVFGDKPFEQEVKPKLTPIARGADLNLNDFNMIVIDSGSVDGDSWKYLYHPAIKSGTFIQEA</sequence>
<comment type="caution">
    <text evidence="1">The sequence shown here is derived from an EMBL/GenBank/DDBJ whole genome shotgun (WGS) entry which is preliminary data.</text>
</comment>
<evidence type="ECO:0000313" key="2">
    <source>
        <dbReference type="Proteomes" id="UP000056453"/>
    </source>
</evidence>
<reference evidence="1 2" key="1">
    <citation type="submission" date="2015-11" db="EMBL/GenBank/DDBJ databases">
        <title>Expanding the genomic diversity of Burkholderia species for the development of highly accurate diagnostics.</title>
        <authorList>
            <person name="Sahl J."/>
            <person name="Keim P."/>
            <person name="Wagner D."/>
        </authorList>
    </citation>
    <scope>NUCLEOTIDE SEQUENCE [LARGE SCALE GENOMIC DNA]</scope>
    <source>
        <strain evidence="1 2">MSMB1808WGS</strain>
    </source>
</reference>
<gene>
    <name evidence="1" type="ORF">WJ96_04385</name>
</gene>
<dbReference type="Proteomes" id="UP000056453">
    <property type="component" value="Unassembled WGS sequence"/>
</dbReference>
<dbReference type="RefSeq" id="WP_059928305.1">
    <property type="nucleotide sequence ID" value="NZ_LPBG01000117.1"/>
</dbReference>
<protein>
    <submittedName>
        <fullName evidence="1">Uncharacterized protein</fullName>
    </submittedName>
</protein>
<dbReference type="AlphaFoldDB" id="A0AAW3MV55"/>
<proteinExistence type="predicted"/>